<evidence type="ECO:0000313" key="2">
    <source>
        <dbReference type="EMBL" id="VDN85929.1"/>
    </source>
</evidence>
<proteinExistence type="predicted"/>
<feature type="region of interest" description="Disordered" evidence="1">
    <location>
        <begin position="1"/>
        <end position="33"/>
    </location>
</feature>
<dbReference type="WBParaSite" id="BPAG_0000477901-mRNA-1">
    <property type="protein sequence ID" value="BPAG_0000477901-mRNA-1"/>
    <property type="gene ID" value="BPAG_0000477901"/>
</dbReference>
<dbReference type="AlphaFoldDB" id="A0A0N4T992"/>
<accession>A0A0N4T992</accession>
<evidence type="ECO:0000256" key="1">
    <source>
        <dbReference type="SAM" id="MobiDB-lite"/>
    </source>
</evidence>
<name>A0A0N4T992_BRUPA</name>
<evidence type="ECO:0000313" key="3">
    <source>
        <dbReference type="Proteomes" id="UP000278627"/>
    </source>
</evidence>
<reference evidence="4" key="1">
    <citation type="submission" date="2017-02" db="UniProtKB">
        <authorList>
            <consortium name="WormBaseParasite"/>
        </authorList>
    </citation>
    <scope>IDENTIFICATION</scope>
</reference>
<gene>
    <name evidence="2" type="ORF">BPAG_LOCUS4743</name>
</gene>
<sequence>MPPPSMELDEDGDSVSEQRTGSEELSGAGKTAQ</sequence>
<dbReference type="Proteomes" id="UP000278627">
    <property type="component" value="Unassembled WGS sequence"/>
</dbReference>
<evidence type="ECO:0000313" key="4">
    <source>
        <dbReference type="WBParaSite" id="BPAG_0000477901-mRNA-1"/>
    </source>
</evidence>
<dbReference type="EMBL" id="UZAD01002629">
    <property type="protein sequence ID" value="VDN85929.1"/>
    <property type="molecule type" value="Genomic_DNA"/>
</dbReference>
<reference evidence="2 3" key="2">
    <citation type="submission" date="2018-11" db="EMBL/GenBank/DDBJ databases">
        <authorList>
            <consortium name="Pathogen Informatics"/>
        </authorList>
    </citation>
    <scope>NUCLEOTIDE SEQUENCE [LARGE SCALE GENOMIC DNA]</scope>
</reference>
<organism evidence="4">
    <name type="scientific">Brugia pahangi</name>
    <name type="common">Filarial nematode worm</name>
    <dbReference type="NCBI Taxonomy" id="6280"/>
    <lineage>
        <taxon>Eukaryota</taxon>
        <taxon>Metazoa</taxon>
        <taxon>Ecdysozoa</taxon>
        <taxon>Nematoda</taxon>
        <taxon>Chromadorea</taxon>
        <taxon>Rhabditida</taxon>
        <taxon>Spirurina</taxon>
        <taxon>Spiruromorpha</taxon>
        <taxon>Filarioidea</taxon>
        <taxon>Onchocercidae</taxon>
        <taxon>Brugia</taxon>
    </lineage>
</organism>
<protein>
    <submittedName>
        <fullName evidence="4">CTNNB1_binding domain-containing protein</fullName>
    </submittedName>
</protein>
<keyword evidence="3" id="KW-1185">Reference proteome</keyword>